<name>A0A135LR93_PENPA</name>
<protein>
    <submittedName>
        <fullName evidence="1">Uncharacterized protein</fullName>
    </submittedName>
</protein>
<evidence type="ECO:0000313" key="2">
    <source>
        <dbReference type="Proteomes" id="UP000070168"/>
    </source>
</evidence>
<reference evidence="1 2" key="1">
    <citation type="journal article" date="2016" name="BMC Genomics">
        <title>Genome sequencing and secondary metabolism of the postharvest pathogen Penicillium griseofulvum.</title>
        <authorList>
            <person name="Banani H."/>
            <person name="Marcet-Houben M."/>
            <person name="Ballester A.R."/>
            <person name="Abbruscato P."/>
            <person name="Gonzalez-Candelas L."/>
            <person name="Gabaldon T."/>
            <person name="Spadaro D."/>
        </authorList>
    </citation>
    <scope>NUCLEOTIDE SEQUENCE [LARGE SCALE GENOMIC DNA]</scope>
    <source>
        <strain evidence="1 2">PG3</strain>
    </source>
</reference>
<dbReference type="RefSeq" id="XP_040650033.1">
    <property type="nucleotide sequence ID" value="XM_040797222.1"/>
</dbReference>
<proteinExistence type="predicted"/>
<dbReference type="Proteomes" id="UP000070168">
    <property type="component" value="Unassembled WGS sequence"/>
</dbReference>
<dbReference type="STRING" id="5078.A0A135LR93"/>
<evidence type="ECO:0000313" key="1">
    <source>
        <dbReference type="EMBL" id="KXG51497.1"/>
    </source>
</evidence>
<dbReference type="GeneID" id="63712522"/>
<sequence>MADYPYSKDYGRSLLEGLPLSIKRYQYQGKEHFLHTYYLELDLFKRSKHDTSEYILFDIDADTLEKDFLDPNIDCSFTFDSFDTERNLLLIKMKSDEHAQATQQIGFSIMEKLLHMGLRTDVKPFPLIRAGAQGKHPDNGWGPMRPPDHDRRATIVVEVGLAESQPKLERDATFLLDPERGKANIALIVKLNLKKHQMTLDKYEWDGDNEFIKMVQRIQITEGEIATSNPLVISIEQLMMRPRSSPENDIIIGIEELKDIADSIWSVQTS</sequence>
<keyword evidence="2" id="KW-1185">Reference proteome</keyword>
<organism evidence="1 2">
    <name type="scientific">Penicillium patulum</name>
    <name type="common">Penicillium griseofulvum</name>
    <dbReference type="NCBI Taxonomy" id="5078"/>
    <lineage>
        <taxon>Eukaryota</taxon>
        <taxon>Fungi</taxon>
        <taxon>Dikarya</taxon>
        <taxon>Ascomycota</taxon>
        <taxon>Pezizomycotina</taxon>
        <taxon>Eurotiomycetes</taxon>
        <taxon>Eurotiomycetidae</taxon>
        <taxon>Eurotiales</taxon>
        <taxon>Aspergillaceae</taxon>
        <taxon>Penicillium</taxon>
    </lineage>
</organism>
<gene>
    <name evidence="1" type="ORF">PGRI_095090</name>
</gene>
<dbReference type="OrthoDB" id="76567at2759"/>
<comment type="caution">
    <text evidence="1">The sequence shown here is derived from an EMBL/GenBank/DDBJ whole genome shotgun (WGS) entry which is preliminary data.</text>
</comment>
<accession>A0A135LR93</accession>
<dbReference type="OMA" id="AETIWEI"/>
<dbReference type="AlphaFoldDB" id="A0A135LR93"/>
<dbReference type="EMBL" id="LHQR01000030">
    <property type="protein sequence ID" value="KXG51497.1"/>
    <property type="molecule type" value="Genomic_DNA"/>
</dbReference>